<name>A0A4Z1PN50_9PEZI</name>
<dbReference type="Proteomes" id="UP000298493">
    <property type="component" value="Unassembled WGS sequence"/>
</dbReference>
<evidence type="ECO:0000313" key="2">
    <source>
        <dbReference type="EMBL" id="TID23664.1"/>
    </source>
</evidence>
<accession>A0A4Z1PN50</accession>
<evidence type="ECO:0000313" key="3">
    <source>
        <dbReference type="Proteomes" id="UP000298493"/>
    </source>
</evidence>
<feature type="region of interest" description="Disordered" evidence="1">
    <location>
        <begin position="161"/>
        <end position="203"/>
    </location>
</feature>
<dbReference type="EMBL" id="SNSC02000006">
    <property type="protein sequence ID" value="TID23664.1"/>
    <property type="molecule type" value="Genomic_DNA"/>
</dbReference>
<sequence>MMPVRSLLHPRLALEIPESEHLPPYSPPARSHRLDPETSSILSAAPSYSSEAPPYSPRVSTTTQRYGLPALERYAPGFQSRAHGSVADIQNHNFNIANWSTIRTGHRMREYENVARRRAQRDIDVSHLLNNFSAVPAPTLTPIMTASGSAASAMIAEISESSARTYPTASTTRTNPRRAPASVSTQALSSSSASPAPVEAPFSPLEDPALVGEVAAARAKSSRLYREAAMRDPLEVLRNENKGWDFMLHQMRDWEERGQSWTSFRKEAGCGRRMKLARRIGIKIKR</sequence>
<dbReference type="AlphaFoldDB" id="A0A4Z1PN50"/>
<gene>
    <name evidence="2" type="ORF">E6O75_ATG03300</name>
</gene>
<evidence type="ECO:0000256" key="1">
    <source>
        <dbReference type="SAM" id="MobiDB-lite"/>
    </source>
</evidence>
<comment type="caution">
    <text evidence="2">The sequence shown here is derived from an EMBL/GenBank/DDBJ whole genome shotgun (WGS) entry which is preliminary data.</text>
</comment>
<proteinExistence type="predicted"/>
<feature type="compositionally biased region" description="Low complexity" evidence="1">
    <location>
        <begin position="180"/>
        <end position="203"/>
    </location>
</feature>
<dbReference type="OrthoDB" id="4203030at2759"/>
<organism evidence="2 3">
    <name type="scientific">Venturia nashicola</name>
    <dbReference type="NCBI Taxonomy" id="86259"/>
    <lineage>
        <taxon>Eukaryota</taxon>
        <taxon>Fungi</taxon>
        <taxon>Dikarya</taxon>
        <taxon>Ascomycota</taxon>
        <taxon>Pezizomycotina</taxon>
        <taxon>Dothideomycetes</taxon>
        <taxon>Pleosporomycetidae</taxon>
        <taxon>Venturiales</taxon>
        <taxon>Venturiaceae</taxon>
        <taxon>Venturia</taxon>
    </lineage>
</organism>
<keyword evidence="3" id="KW-1185">Reference proteome</keyword>
<reference evidence="2 3" key="1">
    <citation type="submission" date="2019-04" db="EMBL/GenBank/DDBJ databases">
        <title>High contiguity whole genome sequence and gene annotation resource for two Venturia nashicola isolates.</title>
        <authorList>
            <person name="Prokchorchik M."/>
            <person name="Won K."/>
            <person name="Lee Y."/>
            <person name="Choi E.D."/>
            <person name="Segonzac C."/>
            <person name="Sohn K.H."/>
        </authorList>
    </citation>
    <scope>NUCLEOTIDE SEQUENCE [LARGE SCALE GENOMIC DNA]</scope>
    <source>
        <strain evidence="2 3">PRI2</strain>
    </source>
</reference>
<feature type="compositionally biased region" description="Polar residues" evidence="1">
    <location>
        <begin position="164"/>
        <end position="174"/>
    </location>
</feature>
<protein>
    <submittedName>
        <fullName evidence="2">Uncharacterized protein</fullName>
    </submittedName>
</protein>